<evidence type="ECO:0000256" key="6">
    <source>
        <dbReference type="ARBA" id="ARBA00022837"/>
    </source>
</evidence>
<evidence type="ECO:0000256" key="1">
    <source>
        <dbReference type="ARBA" id="ARBA00006249"/>
    </source>
</evidence>
<protein>
    <submittedName>
        <fullName evidence="9">Tannase/feruloyl esterase family alpha/beta hydrolase</fullName>
    </submittedName>
</protein>
<reference evidence="9 10" key="1">
    <citation type="submission" date="2018-11" db="EMBL/GenBank/DDBJ databases">
        <title>The genome of Variovorax sp T529.</title>
        <authorList>
            <person name="Gao J."/>
        </authorList>
    </citation>
    <scope>NUCLEOTIDE SEQUENCE [LARGE SCALE GENOMIC DNA]</scope>
    <source>
        <strain evidence="9 10">T529</strain>
    </source>
</reference>
<sequence>MAVKRSGASRAAACCCIAAFVTACGGSGGTRGFPIVGIPPDAGAPPAQKLACDDSMKTRFAPDASTTVLMVKAFNKGDALLLTGAASPSTPVAQNDLCFVKLNVGPGNPGVAGAPSTSPGIGIEIWLPTAANWNKRIHVKGGGGWAGGTHGTLTGITPISGSAGSASETAGVEGAVSATTDTGHAISNGAFAMNPDGTVNTVMWKDFSERGIHEMAVKTKALAKAYYGEDAKYAYWNGFSTGGRQGLKEAQANPADFDGILAGAPANNWTKFITTELYPQIVVQRDLGGVAITAAQHTTVSNAAINACDVVGGVHLGYVPDPAACRYDPTTDAAVICTADGGANATAGCVSLAQALAFNKFWYGQTADGSVPSPAADNGFAAATAPAQKWYGLARGASLMGLAGAAPFPISSDMVALELQDPTIATPSFLNATGNGADGWKSLTYAQLANAWDRGVALQSAFANINTDSADLGAFRDRKGKLISYHGLADTLIPPQGTINYYTRVAAQMGGIAATQGFYRLYLVPGMGHGFSNGTSNANANPPLPTNAQLYELLTAWVEKGIEPPVRVEVATVASASFPAVKSRPLCLYPLKANHTSGDPNLAASYSCS</sequence>
<name>A0A3P3EC90_9BURK</name>
<dbReference type="Gene3D" id="3.40.50.1820">
    <property type="entry name" value="alpha/beta hydrolase"/>
    <property type="match status" value="1"/>
</dbReference>
<organism evidence="9 10">
    <name type="scientific">Variovorax beijingensis</name>
    <dbReference type="NCBI Taxonomy" id="2496117"/>
    <lineage>
        <taxon>Bacteria</taxon>
        <taxon>Pseudomonadati</taxon>
        <taxon>Pseudomonadota</taxon>
        <taxon>Betaproteobacteria</taxon>
        <taxon>Burkholderiales</taxon>
        <taxon>Comamonadaceae</taxon>
        <taxon>Variovorax</taxon>
    </lineage>
</organism>
<dbReference type="SUPFAM" id="SSF53474">
    <property type="entry name" value="alpha/beta-Hydrolases"/>
    <property type="match status" value="1"/>
</dbReference>
<dbReference type="PANTHER" id="PTHR33938">
    <property type="entry name" value="FERULOYL ESTERASE B-RELATED"/>
    <property type="match status" value="1"/>
</dbReference>
<keyword evidence="5 9" id="KW-0378">Hydrolase</keyword>
<dbReference type="InterPro" id="IPR029058">
    <property type="entry name" value="AB_hydrolase_fold"/>
</dbReference>
<dbReference type="GO" id="GO:0046872">
    <property type="term" value="F:metal ion binding"/>
    <property type="evidence" value="ECO:0007669"/>
    <property type="project" value="UniProtKB-KW"/>
</dbReference>
<dbReference type="AlphaFoldDB" id="A0A3P3EC90"/>
<comment type="caution">
    <text evidence="9">The sequence shown here is derived from an EMBL/GenBank/DDBJ whole genome shotgun (WGS) entry which is preliminary data.</text>
</comment>
<dbReference type="EMBL" id="RQXU01000020">
    <property type="protein sequence ID" value="RRH83736.1"/>
    <property type="molecule type" value="Genomic_DNA"/>
</dbReference>
<evidence type="ECO:0000313" key="9">
    <source>
        <dbReference type="EMBL" id="RRH83736.1"/>
    </source>
</evidence>
<feature type="signal peptide" evidence="8">
    <location>
        <begin position="1"/>
        <end position="23"/>
    </location>
</feature>
<dbReference type="PANTHER" id="PTHR33938:SF8">
    <property type="entry name" value="CARBOXYLIC ESTER HYDROLASE"/>
    <property type="match status" value="1"/>
</dbReference>
<keyword evidence="3" id="KW-0479">Metal-binding</keyword>
<comment type="similarity">
    <text evidence="1">Belongs to the tannase family.</text>
</comment>
<keyword evidence="4 8" id="KW-0732">Signal</keyword>
<feature type="chain" id="PRO_5017969825" evidence="8">
    <location>
        <begin position="24"/>
        <end position="609"/>
    </location>
</feature>
<evidence type="ECO:0000256" key="4">
    <source>
        <dbReference type="ARBA" id="ARBA00022729"/>
    </source>
</evidence>
<keyword evidence="2" id="KW-0719">Serine esterase</keyword>
<evidence type="ECO:0000313" key="10">
    <source>
        <dbReference type="Proteomes" id="UP000271590"/>
    </source>
</evidence>
<dbReference type="Proteomes" id="UP000271590">
    <property type="component" value="Unassembled WGS sequence"/>
</dbReference>
<evidence type="ECO:0000256" key="2">
    <source>
        <dbReference type="ARBA" id="ARBA00022487"/>
    </source>
</evidence>
<dbReference type="Pfam" id="PF07519">
    <property type="entry name" value="Tannase"/>
    <property type="match status" value="1"/>
</dbReference>
<evidence type="ECO:0000256" key="3">
    <source>
        <dbReference type="ARBA" id="ARBA00022723"/>
    </source>
</evidence>
<accession>A0A3P3EC90</accession>
<proteinExistence type="inferred from homology"/>
<gene>
    <name evidence="9" type="ORF">EH244_25080</name>
</gene>
<dbReference type="PROSITE" id="PS51257">
    <property type="entry name" value="PROKAR_LIPOPROTEIN"/>
    <property type="match status" value="1"/>
</dbReference>
<evidence type="ECO:0000256" key="7">
    <source>
        <dbReference type="ARBA" id="ARBA00023157"/>
    </source>
</evidence>
<dbReference type="InterPro" id="IPR011118">
    <property type="entry name" value="Tannase/feruloyl_esterase"/>
</dbReference>
<keyword evidence="6" id="KW-0106">Calcium</keyword>
<evidence type="ECO:0000256" key="8">
    <source>
        <dbReference type="SAM" id="SignalP"/>
    </source>
</evidence>
<keyword evidence="7" id="KW-1015">Disulfide bond</keyword>
<evidence type="ECO:0000256" key="5">
    <source>
        <dbReference type="ARBA" id="ARBA00022801"/>
    </source>
</evidence>
<dbReference type="GO" id="GO:0052689">
    <property type="term" value="F:carboxylic ester hydrolase activity"/>
    <property type="evidence" value="ECO:0007669"/>
    <property type="project" value="UniProtKB-KW"/>
</dbReference>